<dbReference type="CDD" id="cd18793">
    <property type="entry name" value="SF2_C_SNF"/>
    <property type="match status" value="1"/>
</dbReference>
<keyword evidence="2" id="KW-0378">Hydrolase</keyword>
<dbReference type="Pfam" id="PF00271">
    <property type="entry name" value="Helicase_C"/>
    <property type="match status" value="1"/>
</dbReference>
<evidence type="ECO:0000256" key="5">
    <source>
        <dbReference type="SAM" id="MobiDB-lite"/>
    </source>
</evidence>
<proteinExistence type="predicted"/>
<dbReference type="PROSITE" id="PS51194">
    <property type="entry name" value="HELICASE_CTER"/>
    <property type="match status" value="1"/>
</dbReference>
<dbReference type="EMBL" id="JBHMAX010000017">
    <property type="protein sequence ID" value="MFB9732377.1"/>
    <property type="molecule type" value="Genomic_DNA"/>
</dbReference>
<dbReference type="PROSITE" id="PS51192">
    <property type="entry name" value="HELICASE_ATP_BIND_1"/>
    <property type="match status" value="1"/>
</dbReference>
<dbReference type="InterPro" id="IPR027417">
    <property type="entry name" value="P-loop_NTPase"/>
</dbReference>
<accession>A0ABV5V3J9</accession>
<dbReference type="Proteomes" id="UP001589613">
    <property type="component" value="Unassembled WGS sequence"/>
</dbReference>
<dbReference type="PANTHER" id="PTHR45766">
    <property type="entry name" value="DNA ANNEALING HELICASE AND ENDONUCLEASE ZRANB3 FAMILY MEMBER"/>
    <property type="match status" value="1"/>
</dbReference>
<feature type="compositionally biased region" description="Basic and acidic residues" evidence="5">
    <location>
        <begin position="907"/>
        <end position="926"/>
    </location>
</feature>
<dbReference type="InterPro" id="IPR057342">
    <property type="entry name" value="DEXDc_RapA"/>
</dbReference>
<feature type="compositionally biased region" description="Basic and acidic residues" evidence="5">
    <location>
        <begin position="933"/>
        <end position="943"/>
    </location>
</feature>
<dbReference type="Gene3D" id="3.40.50.10810">
    <property type="entry name" value="Tandem AAA-ATPase domain"/>
    <property type="match status" value="1"/>
</dbReference>
<gene>
    <name evidence="8" type="ORF">ACFFN0_10005</name>
</gene>
<evidence type="ECO:0000313" key="8">
    <source>
        <dbReference type="EMBL" id="MFB9732377.1"/>
    </source>
</evidence>
<dbReference type="SMART" id="SM00487">
    <property type="entry name" value="DEXDc"/>
    <property type="match status" value="1"/>
</dbReference>
<dbReference type="SUPFAM" id="SSF52540">
    <property type="entry name" value="P-loop containing nucleoside triphosphate hydrolases"/>
    <property type="match status" value="2"/>
</dbReference>
<dbReference type="SMART" id="SM00490">
    <property type="entry name" value="HELICc"/>
    <property type="match status" value="1"/>
</dbReference>
<keyword evidence="9" id="KW-1185">Reference proteome</keyword>
<keyword evidence="4" id="KW-0067">ATP-binding</keyword>
<keyword evidence="1" id="KW-0547">Nucleotide-binding</keyword>
<feature type="domain" description="Helicase C-terminal" evidence="7">
    <location>
        <begin position="434"/>
        <end position="651"/>
    </location>
</feature>
<evidence type="ECO:0000256" key="3">
    <source>
        <dbReference type="ARBA" id="ARBA00022806"/>
    </source>
</evidence>
<dbReference type="InterPro" id="IPR000330">
    <property type="entry name" value="SNF2_N"/>
</dbReference>
<dbReference type="PANTHER" id="PTHR45766:SF6">
    <property type="entry name" value="SWI_SNF-RELATED MATRIX-ASSOCIATED ACTIN-DEPENDENT REGULATOR OF CHROMATIN SUBFAMILY A-LIKE PROTEIN 1"/>
    <property type="match status" value="1"/>
</dbReference>
<organism evidence="8 9">
    <name type="scientific">Ornithinimicrobium kibberense</name>
    <dbReference type="NCBI Taxonomy" id="282060"/>
    <lineage>
        <taxon>Bacteria</taxon>
        <taxon>Bacillati</taxon>
        <taxon>Actinomycetota</taxon>
        <taxon>Actinomycetes</taxon>
        <taxon>Micrococcales</taxon>
        <taxon>Ornithinimicrobiaceae</taxon>
        <taxon>Ornithinimicrobium</taxon>
    </lineage>
</organism>
<evidence type="ECO:0000256" key="2">
    <source>
        <dbReference type="ARBA" id="ARBA00022801"/>
    </source>
</evidence>
<reference evidence="8 9" key="1">
    <citation type="submission" date="2024-09" db="EMBL/GenBank/DDBJ databases">
        <authorList>
            <person name="Sun Q."/>
            <person name="Mori K."/>
        </authorList>
    </citation>
    <scope>NUCLEOTIDE SEQUENCE [LARGE SCALE GENOMIC DNA]</scope>
    <source>
        <strain evidence="8 9">JCM 12763</strain>
    </source>
</reference>
<comment type="caution">
    <text evidence="8">The sequence shown here is derived from an EMBL/GenBank/DDBJ whole genome shotgun (WGS) entry which is preliminary data.</text>
</comment>
<sequence length="986" mass="112331">MTVSVKASRTRDGAEAVAQRHLGNEPASREAQGEAQTLSPHQAKYLAYELQRSYASDHVGKLAGLLFDAQVEPKPHQIDAALFALQTPFLKGVILADEVGLGKTIEAGIVITQYWAERRRNILIVAPSSLRQQWQQELYEKFLIPSSLLDAKNKERLLGAGHSPEVLICSYEFAQRHEPSLIKAWDLVVADEAHRLRNYWNGKAKVANAVAHIVEDARKTVLLTATPLQNKLEELYGLVSVFDSEYFYSLDAFRERYVKNREPAAFDDLGDRVAQITKRTLRRDADKYIRFTERLPLTVGFEPSPDEQRLYELVNDYLQRDEVYAFSKSTRHLSALIIRKRLGSSTYAIASTLEKIADRLEREIAEGKQWTNSGAFIVDADLTDEEEEEVDEAPRAGFTAIDPRDIEPMRDEVRELREYAALARSITVNEKAVQLNHAVDLGFERLCELGAPEKAIIFTDSTVTQEYIARSLTEAGRGDGLLLFNGNNDSPQATKIYQKWLERNKGSDVITGVLAADRRKALVDYFRDEGTIMIATEAASEGINLQFCSMVVNYDLPWNPQRVEQRIGRAHRFGQQHNVVVVNFSNKGNLAEQRILELLEDKFHLFKGVFGASDEVLGSIEDGLDFEKTISDILNRCKTADDIEFAFNELEKQFEGEISMEMASAKAKVFDNLDPNVQDRLKSYDTQSGEVLNKFERLLLAVTKHQLVGHATFEGDGRLFELHTAPIPEATPGRYFFKSQPQEHAHQYRYSSPLAEYVVQSSQSADTPPRELTFSLGQSERVPTAMKALEGKSGRLVSKVVTFRIKAGTEDISESYALSGMLTDDGKWLDHEYVADLMDLACTTVSDPIETIDESVFATYLDVQRETFEKEVQSRNARYYDQQEELLYRNTLDRKAESEGLIREYRQKEKESRKAARQTDDPMEQLRHKKEARRWAQKAEDEDDRARVERIKLREEIDKYLDLIEQSLRGKRETEDLFCIRWKVTA</sequence>
<keyword evidence="3" id="KW-0347">Helicase</keyword>
<dbReference type="InterPro" id="IPR014001">
    <property type="entry name" value="Helicase_ATP-bd"/>
</dbReference>
<dbReference type="Gene3D" id="3.40.50.300">
    <property type="entry name" value="P-loop containing nucleotide triphosphate hydrolases"/>
    <property type="match status" value="1"/>
</dbReference>
<evidence type="ECO:0000313" key="9">
    <source>
        <dbReference type="Proteomes" id="UP001589613"/>
    </source>
</evidence>
<feature type="region of interest" description="Disordered" evidence="5">
    <location>
        <begin position="1"/>
        <end position="36"/>
    </location>
</feature>
<dbReference type="InterPro" id="IPR049730">
    <property type="entry name" value="SNF2/RAD54-like_C"/>
</dbReference>
<evidence type="ECO:0000259" key="6">
    <source>
        <dbReference type="PROSITE" id="PS51192"/>
    </source>
</evidence>
<name>A0ABV5V3J9_9MICO</name>
<feature type="region of interest" description="Disordered" evidence="5">
    <location>
        <begin position="907"/>
        <end position="943"/>
    </location>
</feature>
<dbReference type="Pfam" id="PF00176">
    <property type="entry name" value="SNF2-rel_dom"/>
    <property type="match status" value="1"/>
</dbReference>
<evidence type="ECO:0000256" key="4">
    <source>
        <dbReference type="ARBA" id="ARBA00022840"/>
    </source>
</evidence>
<feature type="domain" description="Helicase ATP-binding" evidence="6">
    <location>
        <begin position="84"/>
        <end position="245"/>
    </location>
</feature>
<evidence type="ECO:0000259" key="7">
    <source>
        <dbReference type="PROSITE" id="PS51194"/>
    </source>
</evidence>
<dbReference type="CDD" id="cd18011">
    <property type="entry name" value="DEXDc_RapA"/>
    <property type="match status" value="1"/>
</dbReference>
<dbReference type="InterPro" id="IPR038718">
    <property type="entry name" value="SNF2-like_sf"/>
</dbReference>
<evidence type="ECO:0000256" key="1">
    <source>
        <dbReference type="ARBA" id="ARBA00022741"/>
    </source>
</evidence>
<protein>
    <submittedName>
        <fullName evidence="8">SNF2-related protein</fullName>
    </submittedName>
</protein>
<dbReference type="RefSeq" id="WP_377466292.1">
    <property type="nucleotide sequence ID" value="NZ_JBHMAX010000017.1"/>
</dbReference>
<dbReference type="InterPro" id="IPR001650">
    <property type="entry name" value="Helicase_C-like"/>
</dbReference>